<proteinExistence type="inferred from homology"/>
<dbReference type="KEGG" id="aba:Acid345_0110"/>
<name>Q1IVI5_KORVE</name>
<evidence type="ECO:0008006" key="10">
    <source>
        <dbReference type="Google" id="ProtNLM"/>
    </source>
</evidence>
<evidence type="ECO:0000313" key="8">
    <source>
        <dbReference type="EMBL" id="ABF39115.1"/>
    </source>
</evidence>
<evidence type="ECO:0000256" key="1">
    <source>
        <dbReference type="ARBA" id="ARBA00004651"/>
    </source>
</evidence>
<keyword evidence="6 7" id="KW-0472">Membrane</keyword>
<evidence type="ECO:0000256" key="5">
    <source>
        <dbReference type="ARBA" id="ARBA00022989"/>
    </source>
</evidence>
<dbReference type="EnsemblBacteria" id="ABF39115">
    <property type="protein sequence ID" value="ABF39115"/>
    <property type="gene ID" value="Acid345_0110"/>
</dbReference>
<dbReference type="Pfam" id="PF03994">
    <property type="entry name" value="DUF350"/>
    <property type="match status" value="1"/>
</dbReference>
<dbReference type="EMBL" id="CP000360">
    <property type="protein sequence ID" value="ABF39115.1"/>
    <property type="molecule type" value="Genomic_DNA"/>
</dbReference>
<comment type="similarity">
    <text evidence="2">Belongs to the UPF0719 family.</text>
</comment>
<gene>
    <name evidence="8" type="ordered locus">Acid345_0110</name>
</gene>
<evidence type="ECO:0000256" key="2">
    <source>
        <dbReference type="ARBA" id="ARBA00005779"/>
    </source>
</evidence>
<evidence type="ECO:0000313" key="9">
    <source>
        <dbReference type="Proteomes" id="UP000002432"/>
    </source>
</evidence>
<keyword evidence="5 7" id="KW-1133">Transmembrane helix</keyword>
<dbReference type="eggNOG" id="ENOG50301RU">
    <property type="taxonomic scope" value="Bacteria"/>
</dbReference>
<reference evidence="8 9" key="1">
    <citation type="journal article" date="2009" name="Appl. Environ. Microbiol.">
        <title>Three genomes from the phylum Acidobacteria provide insight into the lifestyles of these microorganisms in soils.</title>
        <authorList>
            <person name="Ward N.L."/>
            <person name="Challacombe J.F."/>
            <person name="Janssen P.H."/>
            <person name="Henrissat B."/>
            <person name="Coutinho P.M."/>
            <person name="Wu M."/>
            <person name="Xie G."/>
            <person name="Haft D.H."/>
            <person name="Sait M."/>
            <person name="Badger J."/>
            <person name="Barabote R.D."/>
            <person name="Bradley B."/>
            <person name="Brettin T.S."/>
            <person name="Brinkac L.M."/>
            <person name="Bruce D."/>
            <person name="Creasy T."/>
            <person name="Daugherty S.C."/>
            <person name="Davidsen T.M."/>
            <person name="DeBoy R.T."/>
            <person name="Detter J.C."/>
            <person name="Dodson R.J."/>
            <person name="Durkin A.S."/>
            <person name="Ganapathy A."/>
            <person name="Gwinn-Giglio M."/>
            <person name="Han C.S."/>
            <person name="Khouri H."/>
            <person name="Kiss H."/>
            <person name="Kothari S.P."/>
            <person name="Madupu R."/>
            <person name="Nelson K.E."/>
            <person name="Nelson W.C."/>
            <person name="Paulsen I."/>
            <person name="Penn K."/>
            <person name="Ren Q."/>
            <person name="Rosovitz M.J."/>
            <person name="Selengut J.D."/>
            <person name="Shrivastava S."/>
            <person name="Sullivan S.A."/>
            <person name="Tapia R."/>
            <person name="Thompson L.S."/>
            <person name="Watkins K.L."/>
            <person name="Yang Q."/>
            <person name="Yu C."/>
            <person name="Zafar N."/>
            <person name="Zhou L."/>
            <person name="Kuske C.R."/>
        </authorList>
    </citation>
    <scope>NUCLEOTIDE SEQUENCE [LARGE SCALE GENOMIC DNA]</scope>
    <source>
        <strain evidence="8 9">Ellin345</strain>
    </source>
</reference>
<evidence type="ECO:0000256" key="4">
    <source>
        <dbReference type="ARBA" id="ARBA00022692"/>
    </source>
</evidence>
<dbReference type="AlphaFoldDB" id="Q1IVI5"/>
<dbReference type="Proteomes" id="UP000002432">
    <property type="component" value="Chromosome"/>
</dbReference>
<keyword evidence="9" id="KW-1185">Reference proteome</keyword>
<sequence length="70" mass="7674">MNLIPVTNIVNALVFAFIGIFIFTVAFIVLDKMTPYHLWKEIVQEHNQALAILVGALSIGICIIIAAAVH</sequence>
<evidence type="ECO:0000256" key="3">
    <source>
        <dbReference type="ARBA" id="ARBA00022475"/>
    </source>
</evidence>
<keyword evidence="3" id="KW-1003">Cell membrane</keyword>
<dbReference type="STRING" id="204669.Acid345_0110"/>
<evidence type="ECO:0000256" key="7">
    <source>
        <dbReference type="SAM" id="Phobius"/>
    </source>
</evidence>
<comment type="subcellular location">
    <subcellularLocation>
        <location evidence="1">Cell membrane</location>
        <topology evidence="1">Multi-pass membrane protein</topology>
    </subcellularLocation>
</comment>
<dbReference type="HOGENOM" id="CLU_183870_1_0_0"/>
<accession>Q1IVI5</accession>
<dbReference type="InterPro" id="IPR007140">
    <property type="entry name" value="DUF350"/>
</dbReference>
<dbReference type="RefSeq" id="WP_011520917.1">
    <property type="nucleotide sequence ID" value="NC_008009.1"/>
</dbReference>
<feature type="transmembrane region" description="Helical" evidence="7">
    <location>
        <begin position="50"/>
        <end position="69"/>
    </location>
</feature>
<keyword evidence="4 7" id="KW-0812">Transmembrane</keyword>
<feature type="transmembrane region" description="Helical" evidence="7">
    <location>
        <begin position="12"/>
        <end position="30"/>
    </location>
</feature>
<dbReference type="OrthoDB" id="200249at2"/>
<organism evidence="8 9">
    <name type="scientific">Koribacter versatilis (strain Ellin345)</name>
    <dbReference type="NCBI Taxonomy" id="204669"/>
    <lineage>
        <taxon>Bacteria</taxon>
        <taxon>Pseudomonadati</taxon>
        <taxon>Acidobacteriota</taxon>
        <taxon>Terriglobia</taxon>
        <taxon>Terriglobales</taxon>
        <taxon>Candidatus Korobacteraceae</taxon>
        <taxon>Candidatus Korobacter</taxon>
    </lineage>
</organism>
<evidence type="ECO:0000256" key="6">
    <source>
        <dbReference type="ARBA" id="ARBA00023136"/>
    </source>
</evidence>
<protein>
    <recommendedName>
        <fullName evidence="10">DUF350 domain-containing protein</fullName>
    </recommendedName>
</protein>
<dbReference type="GO" id="GO:0005886">
    <property type="term" value="C:plasma membrane"/>
    <property type="evidence" value="ECO:0007669"/>
    <property type="project" value="UniProtKB-SubCell"/>
</dbReference>